<feature type="coiled-coil region" evidence="8">
    <location>
        <begin position="260"/>
        <end position="350"/>
    </location>
</feature>
<evidence type="ECO:0000256" key="3">
    <source>
        <dbReference type="ARBA" id="ARBA00022448"/>
    </source>
</evidence>
<gene>
    <name evidence="11" type="ORF">SPSYN_00774</name>
</gene>
<evidence type="ECO:0000256" key="7">
    <source>
        <dbReference type="ARBA" id="ARBA00023237"/>
    </source>
</evidence>
<evidence type="ECO:0000256" key="8">
    <source>
        <dbReference type="SAM" id="Coils"/>
    </source>
</evidence>
<keyword evidence="6" id="KW-0472">Membrane</keyword>
<keyword evidence="10" id="KW-0732">Signal</keyword>
<dbReference type="RefSeq" id="WP_161821180.1">
    <property type="nucleotide sequence ID" value="NZ_LSRS01000002.1"/>
</dbReference>
<dbReference type="EMBL" id="LSRS01000002">
    <property type="protein sequence ID" value="KAF1086036.1"/>
    <property type="molecule type" value="Genomic_DNA"/>
</dbReference>
<dbReference type="OrthoDB" id="1803658at2"/>
<evidence type="ECO:0000256" key="5">
    <source>
        <dbReference type="ARBA" id="ARBA00022692"/>
    </source>
</evidence>
<feature type="region of interest" description="Disordered" evidence="9">
    <location>
        <begin position="64"/>
        <end position="85"/>
    </location>
</feature>
<dbReference type="Proteomes" id="UP000798488">
    <property type="component" value="Unassembled WGS sequence"/>
</dbReference>
<evidence type="ECO:0000313" key="12">
    <source>
        <dbReference type="Proteomes" id="UP000798488"/>
    </source>
</evidence>
<organism evidence="11 12">
    <name type="scientific">Sporotomaculum syntrophicum</name>
    <dbReference type="NCBI Taxonomy" id="182264"/>
    <lineage>
        <taxon>Bacteria</taxon>
        <taxon>Bacillati</taxon>
        <taxon>Bacillota</taxon>
        <taxon>Clostridia</taxon>
        <taxon>Eubacteriales</taxon>
        <taxon>Desulfallaceae</taxon>
        <taxon>Sporotomaculum</taxon>
    </lineage>
</organism>
<keyword evidence="5" id="KW-0812">Transmembrane</keyword>
<dbReference type="GO" id="GO:0015288">
    <property type="term" value="F:porin activity"/>
    <property type="evidence" value="ECO:0007669"/>
    <property type="project" value="TreeGrafter"/>
</dbReference>
<keyword evidence="3" id="KW-0813">Transport</keyword>
<evidence type="ECO:0000256" key="10">
    <source>
        <dbReference type="SAM" id="SignalP"/>
    </source>
</evidence>
<evidence type="ECO:0000256" key="9">
    <source>
        <dbReference type="SAM" id="MobiDB-lite"/>
    </source>
</evidence>
<dbReference type="Gene3D" id="1.20.1600.10">
    <property type="entry name" value="Outer membrane efflux proteins (OEP)"/>
    <property type="match status" value="2"/>
</dbReference>
<dbReference type="GO" id="GO:0015562">
    <property type="term" value="F:efflux transmembrane transporter activity"/>
    <property type="evidence" value="ECO:0007669"/>
    <property type="project" value="InterPro"/>
</dbReference>
<evidence type="ECO:0000313" key="11">
    <source>
        <dbReference type="EMBL" id="KAF1086036.1"/>
    </source>
</evidence>
<dbReference type="PANTHER" id="PTHR30026">
    <property type="entry name" value="OUTER MEMBRANE PROTEIN TOLC"/>
    <property type="match status" value="1"/>
</dbReference>
<dbReference type="InterPro" id="IPR051906">
    <property type="entry name" value="TolC-like"/>
</dbReference>
<reference evidence="11" key="1">
    <citation type="submission" date="2016-02" db="EMBL/GenBank/DDBJ databases">
        <title>Draft Genome Sequence of Sporotomaculum syntrophicum Strain FB, a Syntrophic Benzoate Degrader.</title>
        <authorList>
            <person name="Nobu M.K."/>
            <person name="Narihiro T."/>
            <person name="Qiu Y.-L."/>
            <person name="Ohashi A."/>
            <person name="Liu W.-T."/>
            <person name="Yuji S."/>
        </authorList>
    </citation>
    <scope>NUCLEOTIDE SEQUENCE</scope>
    <source>
        <strain evidence="11">FB</strain>
    </source>
</reference>
<keyword evidence="7" id="KW-0998">Cell outer membrane</keyword>
<comment type="similarity">
    <text evidence="2">Belongs to the outer membrane factor (OMF) (TC 1.B.17) family.</text>
</comment>
<keyword evidence="4" id="KW-1134">Transmembrane beta strand</keyword>
<dbReference type="GO" id="GO:0009279">
    <property type="term" value="C:cell outer membrane"/>
    <property type="evidence" value="ECO:0007669"/>
    <property type="project" value="UniProtKB-SubCell"/>
</dbReference>
<feature type="signal peptide" evidence="10">
    <location>
        <begin position="1"/>
        <end position="24"/>
    </location>
</feature>
<dbReference type="InterPro" id="IPR003423">
    <property type="entry name" value="OMP_efflux"/>
</dbReference>
<proteinExistence type="inferred from homology"/>
<name>A0A9D3AZ03_9FIRM</name>
<dbReference type="SUPFAM" id="SSF56954">
    <property type="entry name" value="Outer membrane efflux proteins (OEP)"/>
    <property type="match status" value="1"/>
</dbReference>
<evidence type="ECO:0000256" key="4">
    <source>
        <dbReference type="ARBA" id="ARBA00022452"/>
    </source>
</evidence>
<comment type="subcellular location">
    <subcellularLocation>
        <location evidence="1">Cell outer membrane</location>
    </subcellularLocation>
</comment>
<evidence type="ECO:0000256" key="2">
    <source>
        <dbReference type="ARBA" id="ARBA00007613"/>
    </source>
</evidence>
<sequence length="367" mass="40534">MRKLTVMFLAMIMVFLGTASAALAKEPATPQLTIEDVMRMAVENSTALKSGNLAKDQAWEARKDAADDVSLRPSGGGGPVNEKAESSFTKLMQTSNRYLTQSKLLQQEEKNVKLDAYQKYISVLISQEKIKNAEITLAKDQLAERLAKICAQVGTISNPEMVAAQSTVQASAAALQEAIENLDKAYVELNAVIGLWPEDRPILQDEIAFETFKVDNINAEASRAETSSEALWSLQQLVNLQKMDLSYFRYGPGSGALSSYDIEKIDVDIAELNVEEARKEVRNGVFTLYKDIQAAEEQYNKVNAAIKLMEETLRVAKVKYDVGMATAMDIKTSEAELASYETNLALLKYQHAILVANFKNLTGKELV</sequence>
<protein>
    <submittedName>
        <fullName evidence="11">Outer membrane efflux protein</fullName>
    </submittedName>
</protein>
<accession>A0A9D3AZ03</accession>
<evidence type="ECO:0000256" key="1">
    <source>
        <dbReference type="ARBA" id="ARBA00004442"/>
    </source>
</evidence>
<dbReference type="Pfam" id="PF02321">
    <property type="entry name" value="OEP"/>
    <property type="match status" value="1"/>
</dbReference>
<evidence type="ECO:0000256" key="6">
    <source>
        <dbReference type="ARBA" id="ARBA00023136"/>
    </source>
</evidence>
<keyword evidence="8" id="KW-0175">Coiled coil</keyword>
<keyword evidence="12" id="KW-1185">Reference proteome</keyword>
<dbReference type="AlphaFoldDB" id="A0A9D3AZ03"/>
<dbReference type="GO" id="GO:1990281">
    <property type="term" value="C:efflux pump complex"/>
    <property type="evidence" value="ECO:0007669"/>
    <property type="project" value="TreeGrafter"/>
</dbReference>
<feature type="chain" id="PRO_5038580658" evidence="10">
    <location>
        <begin position="25"/>
        <end position="367"/>
    </location>
</feature>
<comment type="caution">
    <text evidence="11">The sequence shown here is derived from an EMBL/GenBank/DDBJ whole genome shotgun (WGS) entry which is preliminary data.</text>
</comment>
<dbReference type="PANTHER" id="PTHR30026:SF20">
    <property type="entry name" value="OUTER MEMBRANE PROTEIN TOLC"/>
    <property type="match status" value="1"/>
</dbReference>